<feature type="signal peptide" evidence="6">
    <location>
        <begin position="1"/>
        <end position="16"/>
    </location>
</feature>
<dbReference type="EMBL" id="HE797066">
    <property type="protein sequence ID" value="CCM02172.1"/>
    <property type="molecule type" value="Genomic_DNA"/>
</dbReference>
<feature type="transmembrane region" description="Helical" evidence="5">
    <location>
        <begin position="148"/>
        <end position="170"/>
    </location>
</feature>
<dbReference type="GO" id="GO:0005789">
    <property type="term" value="C:endoplasmic reticulum membrane"/>
    <property type="evidence" value="ECO:0007669"/>
    <property type="project" value="UniProtKB-SubCell"/>
</dbReference>
<dbReference type="HOGENOM" id="CLU_498774_0_0_1"/>
<keyword evidence="2 5" id="KW-0812">Transmembrane</keyword>
<proteinExistence type="inferred from homology"/>
<feature type="transmembrane region" description="Helical" evidence="5">
    <location>
        <begin position="182"/>
        <end position="204"/>
    </location>
</feature>
<keyword evidence="3 5" id="KW-1133">Transmembrane helix</keyword>
<gene>
    <name evidence="7" type="ORF">FIBRA_04250</name>
</gene>
<comment type="subcellular location">
    <subcellularLocation>
        <location evidence="5">Endoplasmic reticulum membrane</location>
        <topology evidence="5">Multi-pass membrane protein</topology>
    </subcellularLocation>
    <subcellularLocation>
        <location evidence="1">Membrane</location>
        <topology evidence="1">Multi-pass membrane protein</topology>
    </subcellularLocation>
</comment>
<feature type="chain" id="PRO_5003778421" description="Protein-S-isoprenylcysteine O-methyltransferase" evidence="6">
    <location>
        <begin position="17"/>
        <end position="546"/>
    </location>
</feature>
<organism evidence="7 8">
    <name type="scientific">Fibroporia radiculosa</name>
    <dbReference type="NCBI Taxonomy" id="599839"/>
    <lineage>
        <taxon>Eukaryota</taxon>
        <taxon>Fungi</taxon>
        <taxon>Dikarya</taxon>
        <taxon>Basidiomycota</taxon>
        <taxon>Agaricomycotina</taxon>
        <taxon>Agaricomycetes</taxon>
        <taxon>Polyporales</taxon>
        <taxon>Fibroporiaceae</taxon>
        <taxon>Fibroporia</taxon>
    </lineage>
</organism>
<keyword evidence="5" id="KW-0949">S-adenosyl-L-methionine</keyword>
<dbReference type="RefSeq" id="XP_012181455.1">
    <property type="nucleotide sequence ID" value="XM_012326065.1"/>
</dbReference>
<evidence type="ECO:0000256" key="5">
    <source>
        <dbReference type="RuleBase" id="RU362022"/>
    </source>
</evidence>
<dbReference type="InParanoid" id="J4HWF5"/>
<dbReference type="InterPro" id="IPR007269">
    <property type="entry name" value="ICMT_MeTrfase"/>
</dbReference>
<evidence type="ECO:0000313" key="7">
    <source>
        <dbReference type="EMBL" id="CCM02172.1"/>
    </source>
</evidence>
<dbReference type="GO" id="GO:0032259">
    <property type="term" value="P:methylation"/>
    <property type="evidence" value="ECO:0007669"/>
    <property type="project" value="UniProtKB-KW"/>
</dbReference>
<comment type="catalytic activity">
    <reaction evidence="5">
        <text>[protein]-C-terminal S-[(2E,6E)-farnesyl]-L-cysteine + S-adenosyl-L-methionine = [protein]-C-terminal S-[(2E,6E)-farnesyl]-L-cysteine methyl ester + S-adenosyl-L-homocysteine</text>
        <dbReference type="Rhea" id="RHEA:21672"/>
        <dbReference type="Rhea" id="RHEA-COMP:12125"/>
        <dbReference type="Rhea" id="RHEA-COMP:12126"/>
        <dbReference type="ChEBI" id="CHEBI:57856"/>
        <dbReference type="ChEBI" id="CHEBI:59789"/>
        <dbReference type="ChEBI" id="CHEBI:90510"/>
        <dbReference type="ChEBI" id="CHEBI:90511"/>
        <dbReference type="EC" id="2.1.1.100"/>
    </reaction>
</comment>
<evidence type="ECO:0000256" key="1">
    <source>
        <dbReference type="ARBA" id="ARBA00004141"/>
    </source>
</evidence>
<dbReference type="Gene3D" id="1.20.120.1630">
    <property type="match status" value="2"/>
</dbReference>
<accession>J4HWF5</accession>
<protein>
    <recommendedName>
        <fullName evidence="5">Protein-S-isoprenylcysteine O-methyltransferase</fullName>
        <ecNumber evidence="5">2.1.1.100</ecNumber>
    </recommendedName>
</protein>
<evidence type="ECO:0000256" key="3">
    <source>
        <dbReference type="ARBA" id="ARBA00022989"/>
    </source>
</evidence>
<feature type="transmembrane region" description="Helical" evidence="5">
    <location>
        <begin position="87"/>
        <end position="110"/>
    </location>
</feature>
<feature type="transmembrane region" description="Helical" evidence="5">
    <location>
        <begin position="491"/>
        <end position="513"/>
    </location>
</feature>
<keyword evidence="4 5" id="KW-0472">Membrane</keyword>
<dbReference type="Proteomes" id="UP000006352">
    <property type="component" value="Unassembled WGS sequence"/>
</dbReference>
<dbReference type="GeneID" id="24097083"/>
<feature type="transmembrane region" description="Helical" evidence="5">
    <location>
        <begin position="399"/>
        <end position="423"/>
    </location>
</feature>
<comment type="similarity">
    <text evidence="5">Belongs to the class VI-like SAM-binding methyltransferase superfamily. Isoprenylcysteine carboxyl methyltransferase family.</text>
</comment>
<dbReference type="EC" id="2.1.1.100" evidence="5"/>
<reference evidence="7 8" key="1">
    <citation type="journal article" date="2012" name="Appl. Environ. Microbiol.">
        <title>Short-read sequencing for genomic analysis of the brown rot fungus Fibroporia radiculosa.</title>
        <authorList>
            <person name="Tang J.D."/>
            <person name="Perkins A.D."/>
            <person name="Sonstegard T.S."/>
            <person name="Schroeder S.G."/>
            <person name="Burgess S.C."/>
            <person name="Diehl S.V."/>
        </authorList>
    </citation>
    <scope>NUCLEOTIDE SEQUENCE [LARGE SCALE GENOMIC DNA]</scope>
    <source>
        <strain evidence="7 8">TFFH 294</strain>
    </source>
</reference>
<dbReference type="PANTHER" id="PTHR12714">
    <property type="entry name" value="PROTEIN-S ISOPRENYLCYSTEINE O-METHYLTRANSFERASE"/>
    <property type="match status" value="1"/>
</dbReference>
<keyword evidence="5" id="KW-0808">Transferase</keyword>
<sequence length="546" mass="60574">MSLVKVPFLLANVTSAYIASTPPNPSVPADQRPKNITPSERVFSAIVKYVRCAGSVFELVVILARQWPSHLLSRQILDALIHGPSTLANQIIVSPAFLVGCGLVTSSVLIRILCYRTLGRLFTFEVAVKNDHKLITHGPYSYVRHPGYLASIAGWIGTGITCLSQGSWLTECGILETPAGRVAVWLYGSLFVYGAVTFVMRAPLEDALLKDRFKTQWDEWAKRYLMWVHRVVGFGTSLSNQKGVSEEFTGRPRLDLASSPSRRRLGMELSRERKCPFGWIADHMCSIKPPKFAEPSGNPLYGRDVSPESLYVQMSLIKVPFLLANVISTYIASTPPNPSVPANQRPKNVTPSERTFSAVVKYIRCAGSVLELVVVLAQQRPSHPLSQTILEAFVHGPSILASQITISPTFLIGCGLVTSAVFIRMLCFRALGRFFTFEVSIKDDHKLITHGPYSYVRHPSYLANLVGWIGTGMACLSPGSWFKECGILETAAGRVAVCLYGAFFLYGAVNFMMRAPLEDELLRARFGVQWDEWAKSVPYRLIPYIY</sequence>
<dbReference type="PANTHER" id="PTHR12714:SF9">
    <property type="entry name" value="PROTEIN-S-ISOPRENYLCYSTEINE O-METHYLTRANSFERASE"/>
    <property type="match status" value="1"/>
</dbReference>
<dbReference type="GO" id="GO:0004671">
    <property type="term" value="F:protein C-terminal S-isoprenylcysteine carboxyl O-methyltransferase activity"/>
    <property type="evidence" value="ECO:0007669"/>
    <property type="project" value="UniProtKB-EC"/>
</dbReference>
<keyword evidence="5" id="KW-0489">Methyltransferase</keyword>
<dbReference type="OrthoDB" id="422086at2759"/>
<evidence type="ECO:0000256" key="6">
    <source>
        <dbReference type="SAM" id="SignalP"/>
    </source>
</evidence>
<dbReference type="Pfam" id="PF04140">
    <property type="entry name" value="ICMT"/>
    <property type="match status" value="2"/>
</dbReference>
<dbReference type="STRING" id="599839.J4HWF5"/>
<keyword evidence="6" id="KW-0732">Signal</keyword>
<name>J4HWF5_9APHY</name>
<keyword evidence="8" id="KW-1185">Reference proteome</keyword>
<evidence type="ECO:0000313" key="8">
    <source>
        <dbReference type="Proteomes" id="UP000006352"/>
    </source>
</evidence>
<evidence type="ECO:0000256" key="4">
    <source>
        <dbReference type="ARBA" id="ARBA00023136"/>
    </source>
</evidence>
<keyword evidence="5" id="KW-0256">Endoplasmic reticulum</keyword>
<dbReference type="AlphaFoldDB" id="J4HWF5"/>
<evidence type="ECO:0000256" key="2">
    <source>
        <dbReference type="ARBA" id="ARBA00022692"/>
    </source>
</evidence>
<feature type="transmembrane region" description="Helical" evidence="5">
    <location>
        <begin position="461"/>
        <end position="479"/>
    </location>
</feature>